<dbReference type="RefSeq" id="WP_130291606.1">
    <property type="nucleotide sequence ID" value="NZ_SHKL01000001.1"/>
</dbReference>
<accession>A0A4Q7V1V3</accession>
<sequence>MAVLLDRQWELDGSLLMGRGQFRDGTKYIVGTPEFGEADVRDDPTNAPRADGQIWGRGHRGGRTITLEITVDCYTKAEGRAAAAALEAAWDAESVRSVPGAVSVLRWNWAGEPRRVYGRTGKLAPTSTFDHQGRIDYVAEFNTVDNLYYGDSTAQLVVPFVPAQLGGLIGPQTGGWAATTAGIASGQLSVSGSKPAWLSWTVRGPIQQPTIELVGMWSATLNTTIAYDQAITVEPTPWARGVRRVSDGANFAGDFTATSQRLSQMRVPPGTAQVLLRGFDPTGTSSVTTSVRPAHSTY</sequence>
<name>A0A4Q7V1V3_PSEST</name>
<evidence type="ECO:0000313" key="1">
    <source>
        <dbReference type="EMBL" id="RZT87454.1"/>
    </source>
</evidence>
<organism evidence="1 2">
    <name type="scientific">Pseudonocardia sediminis</name>
    <dbReference type="NCBI Taxonomy" id="1397368"/>
    <lineage>
        <taxon>Bacteria</taxon>
        <taxon>Bacillati</taxon>
        <taxon>Actinomycetota</taxon>
        <taxon>Actinomycetes</taxon>
        <taxon>Pseudonocardiales</taxon>
        <taxon>Pseudonocardiaceae</taxon>
        <taxon>Pseudonocardia</taxon>
    </lineage>
</organism>
<dbReference type="OrthoDB" id="3546247at2"/>
<dbReference type="EMBL" id="SHKL01000001">
    <property type="protein sequence ID" value="RZT87454.1"/>
    <property type="molecule type" value="Genomic_DNA"/>
</dbReference>
<protein>
    <submittedName>
        <fullName evidence="1">Uncharacterized protein</fullName>
    </submittedName>
</protein>
<dbReference type="AlphaFoldDB" id="A0A4Q7V1V3"/>
<dbReference type="Proteomes" id="UP000291591">
    <property type="component" value="Unassembled WGS sequence"/>
</dbReference>
<keyword evidence="2" id="KW-1185">Reference proteome</keyword>
<evidence type="ECO:0000313" key="2">
    <source>
        <dbReference type="Proteomes" id="UP000291591"/>
    </source>
</evidence>
<reference evidence="1 2" key="1">
    <citation type="submission" date="2019-02" db="EMBL/GenBank/DDBJ databases">
        <title>Sequencing the genomes of 1000 actinobacteria strains.</title>
        <authorList>
            <person name="Klenk H.-P."/>
        </authorList>
    </citation>
    <scope>NUCLEOTIDE SEQUENCE [LARGE SCALE GENOMIC DNA]</scope>
    <source>
        <strain evidence="1 2">DSM 45779</strain>
    </source>
</reference>
<gene>
    <name evidence="1" type="ORF">EV383_4378</name>
</gene>
<proteinExistence type="predicted"/>
<comment type="caution">
    <text evidence="1">The sequence shown here is derived from an EMBL/GenBank/DDBJ whole genome shotgun (WGS) entry which is preliminary data.</text>
</comment>